<reference evidence="3" key="1">
    <citation type="submission" date="2016-11" db="UniProtKB">
        <authorList>
            <consortium name="WormBaseParasite"/>
        </authorList>
    </citation>
    <scope>IDENTIFICATION</scope>
</reference>
<evidence type="ECO:0000313" key="2">
    <source>
        <dbReference type="Proteomes" id="UP000095280"/>
    </source>
</evidence>
<feature type="signal peptide" evidence="1">
    <location>
        <begin position="1"/>
        <end position="33"/>
    </location>
</feature>
<dbReference type="AlphaFoldDB" id="A0A1I8HRA6"/>
<keyword evidence="2" id="KW-1185">Reference proteome</keyword>
<dbReference type="WBParaSite" id="maker-uti_cns_0007582-snap-gene-0.5-mRNA-1">
    <property type="protein sequence ID" value="maker-uti_cns_0007582-snap-gene-0.5-mRNA-1"/>
    <property type="gene ID" value="maker-uti_cns_0007582-snap-gene-0.5"/>
</dbReference>
<protein>
    <submittedName>
        <fullName evidence="3">Secreted protein</fullName>
    </submittedName>
</protein>
<sequence length="94" mass="10889">AVELKWPPLLVQLTRKFLLLPLLLCCFCCDVQHFTNSAEQLSLSQSIGEELRPRLHRRNQFIFSRKTAVSVTAYNLLVAGLKPQRIRLTNLHFK</sequence>
<name>A0A1I8HRA6_9PLAT</name>
<dbReference type="Proteomes" id="UP000095280">
    <property type="component" value="Unplaced"/>
</dbReference>
<accession>A0A1I8HRA6</accession>
<feature type="chain" id="PRO_5009320464" evidence="1">
    <location>
        <begin position="34"/>
        <end position="94"/>
    </location>
</feature>
<organism evidence="2 3">
    <name type="scientific">Macrostomum lignano</name>
    <dbReference type="NCBI Taxonomy" id="282301"/>
    <lineage>
        <taxon>Eukaryota</taxon>
        <taxon>Metazoa</taxon>
        <taxon>Spiralia</taxon>
        <taxon>Lophotrochozoa</taxon>
        <taxon>Platyhelminthes</taxon>
        <taxon>Rhabditophora</taxon>
        <taxon>Macrostomorpha</taxon>
        <taxon>Macrostomida</taxon>
        <taxon>Macrostomidae</taxon>
        <taxon>Macrostomum</taxon>
    </lineage>
</organism>
<evidence type="ECO:0000256" key="1">
    <source>
        <dbReference type="SAM" id="SignalP"/>
    </source>
</evidence>
<keyword evidence="1" id="KW-0732">Signal</keyword>
<proteinExistence type="predicted"/>
<evidence type="ECO:0000313" key="3">
    <source>
        <dbReference type="WBParaSite" id="maker-uti_cns_0007582-snap-gene-0.5-mRNA-1"/>
    </source>
</evidence>